<dbReference type="GO" id="GO:0140664">
    <property type="term" value="F:ATP-dependent DNA damage sensor activity"/>
    <property type="evidence" value="ECO:0007669"/>
    <property type="project" value="InterPro"/>
</dbReference>
<keyword evidence="2" id="KW-0067">ATP-binding</keyword>
<dbReference type="Pfam" id="PF00488">
    <property type="entry name" value="MutS_V"/>
    <property type="match status" value="1"/>
</dbReference>
<keyword evidence="4" id="KW-0812">Transmembrane</keyword>
<dbReference type="SUPFAM" id="SSF52540">
    <property type="entry name" value="P-loop containing nucleoside triphosphate hydrolases"/>
    <property type="match status" value="1"/>
</dbReference>
<evidence type="ECO:0000313" key="7">
    <source>
        <dbReference type="Proteomes" id="UP000245720"/>
    </source>
</evidence>
<evidence type="ECO:0000256" key="1">
    <source>
        <dbReference type="ARBA" id="ARBA00022741"/>
    </source>
</evidence>
<dbReference type="Proteomes" id="UP000245720">
    <property type="component" value="Unassembled WGS sequence"/>
</dbReference>
<evidence type="ECO:0000259" key="5">
    <source>
        <dbReference type="SMART" id="SM00534"/>
    </source>
</evidence>
<proteinExistence type="predicted"/>
<accession>A0A315YKG3</accession>
<comment type="caution">
    <text evidence="6">The sequence shown here is derived from an EMBL/GenBank/DDBJ whole genome shotgun (WGS) entry which is preliminary data.</text>
</comment>
<dbReference type="EMBL" id="QGDI01000008">
    <property type="protein sequence ID" value="PWJ11892.1"/>
    <property type="molecule type" value="Genomic_DNA"/>
</dbReference>
<dbReference type="AlphaFoldDB" id="A0A315YKG3"/>
<gene>
    <name evidence="6" type="ORF">IE37_02156</name>
</gene>
<dbReference type="GO" id="GO:0005829">
    <property type="term" value="C:cytosol"/>
    <property type="evidence" value="ECO:0007669"/>
    <property type="project" value="TreeGrafter"/>
</dbReference>
<feature type="transmembrane region" description="Helical" evidence="4">
    <location>
        <begin position="272"/>
        <end position="291"/>
    </location>
</feature>
<protein>
    <submittedName>
        <fullName evidence="6">MutS-like protein</fullName>
    </submittedName>
</protein>
<dbReference type="SMART" id="SM00534">
    <property type="entry name" value="MUTSac"/>
    <property type="match status" value="1"/>
</dbReference>
<keyword evidence="1" id="KW-0547">Nucleotide-binding</keyword>
<evidence type="ECO:0000256" key="3">
    <source>
        <dbReference type="ARBA" id="ARBA00023125"/>
    </source>
</evidence>
<organism evidence="6 7">
    <name type="scientific">Ruminococcus flavefaciens</name>
    <dbReference type="NCBI Taxonomy" id="1265"/>
    <lineage>
        <taxon>Bacteria</taxon>
        <taxon>Bacillati</taxon>
        <taxon>Bacillota</taxon>
        <taxon>Clostridia</taxon>
        <taxon>Eubacteriales</taxon>
        <taxon>Oscillospiraceae</taxon>
        <taxon>Ruminococcus</taxon>
    </lineage>
</organism>
<keyword evidence="3" id="KW-0238">DNA-binding</keyword>
<keyword evidence="4" id="KW-0472">Membrane</keyword>
<feature type="domain" description="DNA mismatch repair proteins mutS family" evidence="5">
    <location>
        <begin position="363"/>
        <end position="548"/>
    </location>
</feature>
<dbReference type="GO" id="GO:0030983">
    <property type="term" value="F:mismatched DNA binding"/>
    <property type="evidence" value="ECO:0007669"/>
    <property type="project" value="InterPro"/>
</dbReference>
<evidence type="ECO:0000256" key="2">
    <source>
        <dbReference type="ARBA" id="ARBA00022840"/>
    </source>
</evidence>
<sequence length="548" mass="61965">MEPIIIIAVIALIAVIVIIVRMIGSRQAVNYYIRHSFGDPSRVKADVRDRMESIALLYEQEKKDFREDELVDSVTWNDLEMDNIFLRADHTDSFAGEQYLYSTLHILGSKDREPRLNNDIIGFFEKNEEKRNEVRKLLYGVGKPISGYYSVGLAEDAENRYLPYRFVYPVMLGVLLLFGILAVVLMSPVFAMLFIFVYLVNFVAYLFLRGSFETRLESLFSSAMTINAAAELSRVIPQFSKSVEVPLKKLKKAARILSLLSMKRSMMMSDDLLSQLGSYVTGPLMINFILYNMGAAELADKKDEYMQVYRYLGSIDCSIAVGSFRKSLPHFCVPEVNDESSFEFVQVFHPMLKAPVANDFRFERNTIITGSNASGKSTFIKAVAINLIFAQTICTCTADHASVPRCGVITSMAVRDDLLTGESYYIREIKYLKRMVEQAESGRLIFLAIDEILKGTNTTERIAASKAVLKYFDSRNCMLMVATHDIELAKAFDGVYRNHHFCESLEDGDVVFDYTIHDGISRSSNAIRLLSVIGFPDEIIRGALAEIE</sequence>
<reference evidence="6 7" key="1">
    <citation type="submission" date="2018-05" db="EMBL/GenBank/DDBJ databases">
        <title>The Hungate 1000. A catalogue of reference genomes from the rumen microbiome.</title>
        <authorList>
            <person name="Kelly W."/>
        </authorList>
    </citation>
    <scope>NUCLEOTIDE SEQUENCE [LARGE SCALE GENOMIC DNA]</scope>
    <source>
        <strain evidence="6 7">SAb67</strain>
    </source>
</reference>
<dbReference type="PANTHER" id="PTHR11361">
    <property type="entry name" value="DNA MISMATCH REPAIR PROTEIN MUTS FAMILY MEMBER"/>
    <property type="match status" value="1"/>
</dbReference>
<dbReference type="GO" id="GO:0005524">
    <property type="term" value="F:ATP binding"/>
    <property type="evidence" value="ECO:0007669"/>
    <property type="project" value="UniProtKB-KW"/>
</dbReference>
<dbReference type="PANTHER" id="PTHR11361:SF152">
    <property type="entry name" value="DNA MISMATCH REPAIR PROTEIN"/>
    <property type="match status" value="1"/>
</dbReference>
<evidence type="ECO:0000256" key="4">
    <source>
        <dbReference type="SAM" id="Phobius"/>
    </source>
</evidence>
<dbReference type="GO" id="GO:0006298">
    <property type="term" value="P:mismatch repair"/>
    <property type="evidence" value="ECO:0007669"/>
    <property type="project" value="InterPro"/>
</dbReference>
<dbReference type="InterPro" id="IPR027417">
    <property type="entry name" value="P-loop_NTPase"/>
</dbReference>
<name>A0A315YKG3_RUMFL</name>
<feature type="transmembrane region" description="Helical" evidence="4">
    <location>
        <begin position="6"/>
        <end position="24"/>
    </location>
</feature>
<feature type="transmembrane region" description="Helical" evidence="4">
    <location>
        <begin position="190"/>
        <end position="208"/>
    </location>
</feature>
<dbReference type="OrthoDB" id="9802448at2"/>
<dbReference type="InterPro" id="IPR045076">
    <property type="entry name" value="MutS"/>
</dbReference>
<dbReference type="InterPro" id="IPR000432">
    <property type="entry name" value="DNA_mismatch_repair_MutS_C"/>
</dbReference>
<dbReference type="RefSeq" id="WP_109726912.1">
    <property type="nucleotide sequence ID" value="NZ_QGDI01000008.1"/>
</dbReference>
<feature type="transmembrane region" description="Helical" evidence="4">
    <location>
        <begin position="166"/>
        <end position="184"/>
    </location>
</feature>
<evidence type="ECO:0000313" key="6">
    <source>
        <dbReference type="EMBL" id="PWJ11892.1"/>
    </source>
</evidence>
<dbReference type="Gene3D" id="3.40.50.300">
    <property type="entry name" value="P-loop containing nucleotide triphosphate hydrolases"/>
    <property type="match status" value="1"/>
</dbReference>
<keyword evidence="4" id="KW-1133">Transmembrane helix</keyword>